<keyword evidence="1" id="KW-0436">Ligase</keyword>
<dbReference type="PANTHER" id="PTHR43585">
    <property type="entry name" value="FUMIPYRROLE BIOSYNTHESIS PROTEIN C"/>
    <property type="match status" value="1"/>
</dbReference>
<dbReference type="GO" id="GO:0005524">
    <property type="term" value="F:ATP binding"/>
    <property type="evidence" value="ECO:0007669"/>
    <property type="project" value="UniProtKB-UniRule"/>
</dbReference>
<dbReference type="GO" id="GO:0046872">
    <property type="term" value="F:metal ion binding"/>
    <property type="evidence" value="ECO:0007669"/>
    <property type="project" value="InterPro"/>
</dbReference>
<dbReference type="EMBL" id="AP019860">
    <property type="protein sequence ID" value="BBM84631.1"/>
    <property type="molecule type" value="Genomic_DNA"/>
</dbReference>
<dbReference type="Proteomes" id="UP000326354">
    <property type="component" value="Chromosome"/>
</dbReference>
<sequence>MNILVLFPNDYDTLFLNQKRFPEHQFFFEGENNITSHLEEFCIQSFIAKIKQKYPKIDAVITSQDYPGILAATILAGEIGIPACTPEATITLQHKYYSRLTQCKHLPEDTPRFTVVSIDENISHREDLFFPCFIKPVKAVFSFLTAQIDNKQQLQEFIDCHREELRAFSQPFNDILAQYPQFTIDANHFILEEVLKGTQVTLDGFCHNGDVTIMGIVDSIMYPGTESFRSFEYPSKLPKDVQQRMITMAKTFVSNSGYNSGMFNLEMFYDSSTNKIDIIEVNPRIFFAAADYFEKVQGVNTYETCVDIALGKKPHIPNIEGEFKVAATFTPRLFEDKFVQRIPTAEEIAQLKKQFPDLILKLEHKAGQRLSDTIQSSGSYKYAVLNLGADSWQQLYDKYDQVMSMLNFEFI</sequence>
<gene>
    <name evidence="6" type="ORF">UABAM_02992</name>
</gene>
<feature type="domain" description="ATP-grasp" evidence="5">
    <location>
        <begin position="100"/>
        <end position="310"/>
    </location>
</feature>
<dbReference type="PANTHER" id="PTHR43585:SF2">
    <property type="entry name" value="ATP-GRASP ENZYME FSQD"/>
    <property type="match status" value="1"/>
</dbReference>
<dbReference type="GO" id="GO:0016874">
    <property type="term" value="F:ligase activity"/>
    <property type="evidence" value="ECO:0007669"/>
    <property type="project" value="UniProtKB-KW"/>
</dbReference>
<dbReference type="Gene3D" id="3.30.470.20">
    <property type="entry name" value="ATP-grasp fold, B domain"/>
    <property type="match status" value="1"/>
</dbReference>
<organism evidence="6 7">
    <name type="scientific">Uabimicrobium amorphum</name>
    <dbReference type="NCBI Taxonomy" id="2596890"/>
    <lineage>
        <taxon>Bacteria</taxon>
        <taxon>Pseudomonadati</taxon>
        <taxon>Planctomycetota</taxon>
        <taxon>Candidatus Uabimicrobiia</taxon>
        <taxon>Candidatus Uabimicrobiales</taxon>
        <taxon>Candidatus Uabimicrobiaceae</taxon>
        <taxon>Candidatus Uabimicrobium</taxon>
    </lineage>
</organism>
<evidence type="ECO:0000256" key="4">
    <source>
        <dbReference type="PROSITE-ProRule" id="PRU00409"/>
    </source>
</evidence>
<dbReference type="InterPro" id="IPR052032">
    <property type="entry name" value="ATP-dep_AA_Ligase"/>
</dbReference>
<evidence type="ECO:0000256" key="1">
    <source>
        <dbReference type="ARBA" id="ARBA00022598"/>
    </source>
</evidence>
<dbReference type="InterPro" id="IPR011761">
    <property type="entry name" value="ATP-grasp"/>
</dbReference>
<dbReference type="PROSITE" id="PS00867">
    <property type="entry name" value="CPSASE_2"/>
    <property type="match status" value="1"/>
</dbReference>
<evidence type="ECO:0000259" key="5">
    <source>
        <dbReference type="PROSITE" id="PS50975"/>
    </source>
</evidence>
<keyword evidence="7" id="KW-1185">Reference proteome</keyword>
<protein>
    <recommendedName>
        <fullName evidence="5">ATP-grasp domain-containing protein</fullName>
    </recommendedName>
</protein>
<keyword evidence="2 4" id="KW-0547">Nucleotide-binding</keyword>
<accession>A0A5S9F3U8</accession>
<evidence type="ECO:0000313" key="6">
    <source>
        <dbReference type="EMBL" id="BBM84631.1"/>
    </source>
</evidence>
<evidence type="ECO:0000313" key="7">
    <source>
        <dbReference type="Proteomes" id="UP000326354"/>
    </source>
</evidence>
<dbReference type="AlphaFoldDB" id="A0A5S9F3U8"/>
<keyword evidence="3 4" id="KW-0067">ATP-binding</keyword>
<dbReference type="PROSITE" id="PS50975">
    <property type="entry name" value="ATP_GRASP"/>
    <property type="match status" value="1"/>
</dbReference>
<dbReference type="Pfam" id="PF13535">
    <property type="entry name" value="ATP-grasp_4"/>
    <property type="match status" value="1"/>
</dbReference>
<reference evidence="6 7" key="1">
    <citation type="submission" date="2019-08" db="EMBL/GenBank/DDBJ databases">
        <title>Complete genome sequence of Candidatus Uab amorphum.</title>
        <authorList>
            <person name="Shiratori T."/>
            <person name="Suzuki S."/>
            <person name="Kakizawa Y."/>
            <person name="Ishida K."/>
        </authorList>
    </citation>
    <scope>NUCLEOTIDE SEQUENCE [LARGE SCALE GENOMIC DNA]</scope>
    <source>
        <strain evidence="6 7">SRT547</strain>
    </source>
</reference>
<dbReference type="OrthoDB" id="9803907at2"/>
<proteinExistence type="predicted"/>
<evidence type="ECO:0000256" key="2">
    <source>
        <dbReference type="ARBA" id="ARBA00022741"/>
    </source>
</evidence>
<dbReference type="InterPro" id="IPR005479">
    <property type="entry name" value="CPAse_ATP-bd"/>
</dbReference>
<dbReference type="SUPFAM" id="SSF56059">
    <property type="entry name" value="Glutathione synthetase ATP-binding domain-like"/>
    <property type="match status" value="1"/>
</dbReference>
<name>A0A5S9F3U8_UABAM</name>
<dbReference type="KEGG" id="uam:UABAM_02992"/>
<dbReference type="RefSeq" id="WP_151968774.1">
    <property type="nucleotide sequence ID" value="NZ_AP019860.1"/>
</dbReference>
<evidence type="ECO:0000256" key="3">
    <source>
        <dbReference type="ARBA" id="ARBA00022840"/>
    </source>
</evidence>